<protein>
    <submittedName>
        <fullName evidence="2">Uncharacterized protein</fullName>
    </submittedName>
</protein>
<dbReference type="Proteomes" id="UP001314170">
    <property type="component" value="Unassembled WGS sequence"/>
</dbReference>
<dbReference type="EMBL" id="CAWUPB010001194">
    <property type="protein sequence ID" value="CAK7353464.1"/>
    <property type="molecule type" value="Genomic_DNA"/>
</dbReference>
<evidence type="ECO:0000313" key="3">
    <source>
        <dbReference type="Proteomes" id="UP001314170"/>
    </source>
</evidence>
<gene>
    <name evidence="2" type="ORF">DCAF_LOCUS24741</name>
</gene>
<sequence>MLKSRIHTSSKSEAVIFKTIPDTLDEILLPLDECQNLQKLLKEHCQTSHLHYARIYVGRGNINLLKYPVKCSGQNRDNKAPVCFKCGEHGHVGYQPPKKNNLQVGIAQGKEAAEQESDLAGNSLDFGTKKHKSPTNNSYLYLDHKESGNKVKRSINEYADHEPSA</sequence>
<proteinExistence type="predicted"/>
<evidence type="ECO:0000256" key="1">
    <source>
        <dbReference type="SAM" id="MobiDB-lite"/>
    </source>
</evidence>
<feature type="region of interest" description="Disordered" evidence="1">
    <location>
        <begin position="109"/>
        <end position="165"/>
    </location>
</feature>
<feature type="compositionally biased region" description="Basic and acidic residues" evidence="1">
    <location>
        <begin position="142"/>
        <end position="165"/>
    </location>
</feature>
<organism evidence="2 3">
    <name type="scientific">Dovyalis caffra</name>
    <dbReference type="NCBI Taxonomy" id="77055"/>
    <lineage>
        <taxon>Eukaryota</taxon>
        <taxon>Viridiplantae</taxon>
        <taxon>Streptophyta</taxon>
        <taxon>Embryophyta</taxon>
        <taxon>Tracheophyta</taxon>
        <taxon>Spermatophyta</taxon>
        <taxon>Magnoliopsida</taxon>
        <taxon>eudicotyledons</taxon>
        <taxon>Gunneridae</taxon>
        <taxon>Pentapetalae</taxon>
        <taxon>rosids</taxon>
        <taxon>fabids</taxon>
        <taxon>Malpighiales</taxon>
        <taxon>Salicaceae</taxon>
        <taxon>Flacourtieae</taxon>
        <taxon>Dovyalis</taxon>
    </lineage>
</organism>
<keyword evidence="3" id="KW-1185">Reference proteome</keyword>
<name>A0AAV1SLI1_9ROSI</name>
<accession>A0AAV1SLI1</accession>
<evidence type="ECO:0000313" key="2">
    <source>
        <dbReference type="EMBL" id="CAK7353464.1"/>
    </source>
</evidence>
<dbReference type="AlphaFoldDB" id="A0AAV1SLI1"/>
<reference evidence="2 3" key="1">
    <citation type="submission" date="2024-01" db="EMBL/GenBank/DDBJ databases">
        <authorList>
            <person name="Waweru B."/>
        </authorList>
    </citation>
    <scope>NUCLEOTIDE SEQUENCE [LARGE SCALE GENOMIC DNA]</scope>
</reference>
<comment type="caution">
    <text evidence="2">The sequence shown here is derived from an EMBL/GenBank/DDBJ whole genome shotgun (WGS) entry which is preliminary data.</text>
</comment>